<name>A0AA96LCS9_9BACL</name>
<protein>
    <submittedName>
        <fullName evidence="2">Uncharacterized protein</fullName>
    </submittedName>
</protein>
<feature type="region of interest" description="Disordered" evidence="1">
    <location>
        <begin position="40"/>
        <end position="60"/>
    </location>
</feature>
<dbReference type="AlphaFoldDB" id="A0AA96LCS9"/>
<dbReference type="RefSeq" id="WP_315604564.1">
    <property type="nucleotide sequence ID" value="NZ_CP130318.1"/>
</dbReference>
<evidence type="ECO:0000313" key="2">
    <source>
        <dbReference type="EMBL" id="WNQ10789.1"/>
    </source>
</evidence>
<dbReference type="Proteomes" id="UP001305702">
    <property type="component" value="Chromosome"/>
</dbReference>
<sequence>MTNNHEVVILQLVDVHPFNRNQFSPQACSLRDALGHAYSPVTKLDPTDEQAEQEAAQPVV</sequence>
<proteinExistence type="predicted"/>
<evidence type="ECO:0000256" key="1">
    <source>
        <dbReference type="SAM" id="MobiDB-lite"/>
    </source>
</evidence>
<dbReference type="EMBL" id="CP130318">
    <property type="protein sequence ID" value="WNQ10789.1"/>
    <property type="molecule type" value="Genomic_DNA"/>
</dbReference>
<accession>A0AA96LCS9</accession>
<reference evidence="2 3" key="1">
    <citation type="submission" date="2022-02" db="EMBL/GenBank/DDBJ databases">
        <title>Paenibacillus sp. MBLB1776 Whole Genome Shotgun Sequencing.</title>
        <authorList>
            <person name="Hwang C.Y."/>
            <person name="Cho E.-S."/>
            <person name="Seo M.-J."/>
        </authorList>
    </citation>
    <scope>NUCLEOTIDE SEQUENCE [LARGE SCALE GENOMIC DNA]</scope>
    <source>
        <strain evidence="2 3">MBLB1776</strain>
    </source>
</reference>
<keyword evidence="3" id="KW-1185">Reference proteome</keyword>
<gene>
    <name evidence="2" type="ORF">MJA45_24735</name>
</gene>
<dbReference type="KEGG" id="paun:MJA45_24735"/>
<evidence type="ECO:0000313" key="3">
    <source>
        <dbReference type="Proteomes" id="UP001305702"/>
    </source>
</evidence>
<organism evidence="2 3">
    <name type="scientific">Paenibacillus aurantius</name>
    <dbReference type="NCBI Taxonomy" id="2918900"/>
    <lineage>
        <taxon>Bacteria</taxon>
        <taxon>Bacillati</taxon>
        <taxon>Bacillota</taxon>
        <taxon>Bacilli</taxon>
        <taxon>Bacillales</taxon>
        <taxon>Paenibacillaceae</taxon>
        <taxon>Paenibacillus</taxon>
    </lineage>
</organism>